<dbReference type="InterPro" id="IPR016181">
    <property type="entry name" value="Acyl_CoA_acyltransferase"/>
</dbReference>
<proteinExistence type="predicted"/>
<accession>A0A291GW70</accession>
<dbReference type="OrthoDB" id="273614at2"/>
<dbReference type="AlphaFoldDB" id="A0A291GW70"/>
<keyword evidence="5" id="KW-1185">Reference proteome</keyword>
<dbReference type="RefSeq" id="WP_096798932.1">
    <property type="nucleotide sequence ID" value="NZ_CP023564.1"/>
</dbReference>
<dbReference type="SUPFAM" id="SSF55729">
    <property type="entry name" value="Acyl-CoA N-acyltransferases (Nat)"/>
    <property type="match status" value="2"/>
</dbReference>
<evidence type="ECO:0000313" key="4">
    <source>
        <dbReference type="EMBL" id="ATG54465.1"/>
    </source>
</evidence>
<protein>
    <recommendedName>
        <fullName evidence="3">N-acetyltransferase domain-containing protein</fullName>
    </recommendedName>
</protein>
<evidence type="ECO:0000256" key="1">
    <source>
        <dbReference type="ARBA" id="ARBA00022679"/>
    </source>
</evidence>
<dbReference type="PANTHER" id="PTHR43877">
    <property type="entry name" value="AMINOALKYLPHOSPHONATE N-ACETYLTRANSFERASE-RELATED-RELATED"/>
    <property type="match status" value="1"/>
</dbReference>
<dbReference type="InterPro" id="IPR050832">
    <property type="entry name" value="Bact_Acetyltransf"/>
</dbReference>
<dbReference type="KEGG" id="bgg:CFK41_06555"/>
<dbReference type="EMBL" id="CP023564">
    <property type="protein sequence ID" value="ATG54465.1"/>
    <property type="molecule type" value="Genomic_DNA"/>
</dbReference>
<dbReference type="CDD" id="cd04301">
    <property type="entry name" value="NAT_SF"/>
    <property type="match status" value="1"/>
</dbReference>
<evidence type="ECO:0000313" key="5">
    <source>
        <dbReference type="Proteomes" id="UP000217889"/>
    </source>
</evidence>
<gene>
    <name evidence="4" type="ORF">CFK41_06555</name>
</gene>
<dbReference type="Gene3D" id="3.40.630.30">
    <property type="match status" value="1"/>
</dbReference>
<dbReference type="Proteomes" id="UP000217889">
    <property type="component" value="Chromosome"/>
</dbReference>
<feature type="domain" description="N-acetyltransferase" evidence="3">
    <location>
        <begin position="178"/>
        <end position="318"/>
    </location>
</feature>
<name>A0A291GW70_9MICO</name>
<evidence type="ECO:0000259" key="3">
    <source>
        <dbReference type="PROSITE" id="PS51186"/>
    </source>
</evidence>
<dbReference type="PROSITE" id="PS51186">
    <property type="entry name" value="GNAT"/>
    <property type="match status" value="2"/>
</dbReference>
<keyword evidence="2" id="KW-0012">Acyltransferase</keyword>
<dbReference type="Pfam" id="PF00583">
    <property type="entry name" value="Acetyltransf_1"/>
    <property type="match status" value="2"/>
</dbReference>
<dbReference type="PANTHER" id="PTHR43877:SF2">
    <property type="entry name" value="AMINOALKYLPHOSPHONATE N-ACETYLTRANSFERASE-RELATED"/>
    <property type="match status" value="1"/>
</dbReference>
<reference evidence="4 5" key="1">
    <citation type="journal article" date="2014" name="Int. J. Syst. Evol. Microbiol.">
        <title>Brachybacterium ginsengisoli sp. nov., isolated from soil of a ginseng field.</title>
        <authorList>
            <person name="Hoang V.A."/>
            <person name="Kim Y.J."/>
            <person name="Nguyen N.L."/>
            <person name="Yang D.C."/>
        </authorList>
    </citation>
    <scope>NUCLEOTIDE SEQUENCE [LARGE SCALE GENOMIC DNA]</scope>
    <source>
        <strain evidence="4 5">DCY80</strain>
    </source>
</reference>
<dbReference type="InterPro" id="IPR000182">
    <property type="entry name" value="GNAT_dom"/>
</dbReference>
<feature type="domain" description="N-acetyltransferase" evidence="3">
    <location>
        <begin position="16"/>
        <end position="167"/>
    </location>
</feature>
<sequence length="332" mass="35041">MTVVPLADAVPPPDGTRLRRLPATARTERAEELAALTASSATAVIGPRRMRDLLRAAPDESTEVIVAEQEDRLLGYVHLSTGADVTWLVSGAVVPEHRRRGIGGALLQETMAAARSAGAESLRISGRPAGYAVPGIDRERDGGTAAFLERSGAQQGAPALSMTRPLLDLEPATARPGTTVRECRESDLPALLDLVAQELDPGWADVLHEAAGEQRGQQRILIAHGQDGDLLGFAGWGLVGRDPSRFGPFGVIPAARGRGAGAALLDAALRRMAGEGLAHAWFQWTAPGSPAHHLYASRGFTTLRTYTPYSLPLAGPLGDRTSPPAHQEGPLR</sequence>
<keyword evidence="1" id="KW-0808">Transferase</keyword>
<dbReference type="GO" id="GO:0016747">
    <property type="term" value="F:acyltransferase activity, transferring groups other than amino-acyl groups"/>
    <property type="evidence" value="ECO:0007669"/>
    <property type="project" value="InterPro"/>
</dbReference>
<evidence type="ECO:0000256" key="2">
    <source>
        <dbReference type="ARBA" id="ARBA00023315"/>
    </source>
</evidence>
<organism evidence="4 5">
    <name type="scientific">Brachybacterium ginsengisoli</name>
    <dbReference type="NCBI Taxonomy" id="1331682"/>
    <lineage>
        <taxon>Bacteria</taxon>
        <taxon>Bacillati</taxon>
        <taxon>Actinomycetota</taxon>
        <taxon>Actinomycetes</taxon>
        <taxon>Micrococcales</taxon>
        <taxon>Dermabacteraceae</taxon>
        <taxon>Brachybacterium</taxon>
    </lineage>
</organism>